<evidence type="ECO:0000313" key="2">
    <source>
        <dbReference type="EMBL" id="GBP93677.1"/>
    </source>
</evidence>
<sequence>MGGDAPGSAGGGSDMQLVPASYNSRKPANVANSGVSVLESCYDQLDCSTEMGRLARDREFRRPTPPPLLSPIPLFRRLSSLHSPSPSNITFLAKTPTTQCTMSHETPVMYAPQPPRSYISTLRVSSKPHPGGRSHPRDPVAPSARVVPSRDMSI</sequence>
<reference evidence="2 3" key="1">
    <citation type="journal article" date="2019" name="Commun. Biol.">
        <title>The bagworm genome reveals a unique fibroin gene that provides high tensile strength.</title>
        <authorList>
            <person name="Kono N."/>
            <person name="Nakamura H."/>
            <person name="Ohtoshi R."/>
            <person name="Tomita M."/>
            <person name="Numata K."/>
            <person name="Arakawa K."/>
        </authorList>
    </citation>
    <scope>NUCLEOTIDE SEQUENCE [LARGE SCALE GENOMIC DNA]</scope>
</reference>
<evidence type="ECO:0000313" key="3">
    <source>
        <dbReference type="Proteomes" id="UP000299102"/>
    </source>
</evidence>
<gene>
    <name evidence="2" type="ORF">EVAR_68143_1</name>
</gene>
<evidence type="ECO:0000256" key="1">
    <source>
        <dbReference type="SAM" id="MobiDB-lite"/>
    </source>
</evidence>
<feature type="region of interest" description="Disordered" evidence="1">
    <location>
        <begin position="120"/>
        <end position="154"/>
    </location>
</feature>
<name>A0A4C2A450_EUMVA</name>
<protein>
    <submittedName>
        <fullName evidence="2">Uncharacterized protein</fullName>
    </submittedName>
</protein>
<accession>A0A4C2A450</accession>
<dbReference type="EMBL" id="BGZK01002405">
    <property type="protein sequence ID" value="GBP93677.1"/>
    <property type="molecule type" value="Genomic_DNA"/>
</dbReference>
<organism evidence="2 3">
    <name type="scientific">Eumeta variegata</name>
    <name type="common">Bagworm moth</name>
    <name type="synonym">Eumeta japonica</name>
    <dbReference type="NCBI Taxonomy" id="151549"/>
    <lineage>
        <taxon>Eukaryota</taxon>
        <taxon>Metazoa</taxon>
        <taxon>Ecdysozoa</taxon>
        <taxon>Arthropoda</taxon>
        <taxon>Hexapoda</taxon>
        <taxon>Insecta</taxon>
        <taxon>Pterygota</taxon>
        <taxon>Neoptera</taxon>
        <taxon>Endopterygota</taxon>
        <taxon>Lepidoptera</taxon>
        <taxon>Glossata</taxon>
        <taxon>Ditrysia</taxon>
        <taxon>Tineoidea</taxon>
        <taxon>Psychidae</taxon>
        <taxon>Oiketicinae</taxon>
        <taxon>Eumeta</taxon>
    </lineage>
</organism>
<feature type="region of interest" description="Disordered" evidence="1">
    <location>
        <begin position="1"/>
        <end position="20"/>
    </location>
</feature>
<comment type="caution">
    <text evidence="2">The sequence shown here is derived from an EMBL/GenBank/DDBJ whole genome shotgun (WGS) entry which is preliminary data.</text>
</comment>
<dbReference type="Proteomes" id="UP000299102">
    <property type="component" value="Unassembled WGS sequence"/>
</dbReference>
<proteinExistence type="predicted"/>
<dbReference type="AlphaFoldDB" id="A0A4C2A450"/>
<feature type="compositionally biased region" description="Gly residues" evidence="1">
    <location>
        <begin position="1"/>
        <end position="13"/>
    </location>
</feature>
<keyword evidence="3" id="KW-1185">Reference proteome</keyword>